<evidence type="ECO:0000256" key="4">
    <source>
        <dbReference type="ARBA" id="ARBA00022729"/>
    </source>
</evidence>
<dbReference type="GO" id="GO:0070062">
    <property type="term" value="C:extracellular exosome"/>
    <property type="evidence" value="ECO:0007669"/>
    <property type="project" value="TreeGrafter"/>
</dbReference>
<feature type="signal peptide" evidence="6">
    <location>
        <begin position="1"/>
        <end position="19"/>
    </location>
</feature>
<organism evidence="8 9">
    <name type="scientific">Pipistrellus kuhlii</name>
    <name type="common">Kuhl's pipistrelle</name>
    <dbReference type="NCBI Taxonomy" id="59472"/>
    <lineage>
        <taxon>Eukaryota</taxon>
        <taxon>Metazoa</taxon>
        <taxon>Chordata</taxon>
        <taxon>Craniata</taxon>
        <taxon>Vertebrata</taxon>
        <taxon>Euteleostomi</taxon>
        <taxon>Mammalia</taxon>
        <taxon>Eutheria</taxon>
        <taxon>Laurasiatheria</taxon>
        <taxon>Chiroptera</taxon>
        <taxon>Yangochiroptera</taxon>
        <taxon>Vespertilionidae</taxon>
        <taxon>Pipistrellus</taxon>
    </lineage>
</organism>
<keyword evidence="5" id="KW-1015">Disulfide bond</keyword>
<accession>A0A7J7Y7E1</accession>
<evidence type="ECO:0000256" key="3">
    <source>
        <dbReference type="ARBA" id="ARBA00022525"/>
    </source>
</evidence>
<dbReference type="InterPro" id="IPR017943">
    <property type="entry name" value="Bactericidal_perm-incr_a/b_dom"/>
</dbReference>
<dbReference type="GO" id="GO:0001530">
    <property type="term" value="F:lipopolysaccharide binding"/>
    <property type="evidence" value="ECO:0007669"/>
    <property type="project" value="TreeGrafter"/>
</dbReference>
<gene>
    <name evidence="8" type="ORF">mPipKuh1_001523</name>
</gene>
<comment type="similarity">
    <text evidence="2">Belongs to the BPI/LBP/Plunc superfamily. Plunc family.</text>
</comment>
<evidence type="ECO:0000256" key="1">
    <source>
        <dbReference type="ARBA" id="ARBA00004613"/>
    </source>
</evidence>
<dbReference type="InterPro" id="IPR052507">
    <property type="entry name" value="BPI_fold-antibacterial"/>
</dbReference>
<sequence length="246" mass="26416">MFQLWKFVLLCGLLTGTSANVVEKLTEAVKHGIDDVEPLVQGVLENIQKVAQDLGTKGSETYKAIEKVIQDIPDAIRSIPEVLNKALGKLASKLPASGLKISNVRILAMNAQKNPEGNGVLLRISTGAEVTLILPVIKQTVKLNASLDVMATLEIETDSKSGESRVVMTDCTSDPNSISMSFKGKNNELANKLAGGLSEFLGKTVAFVVQNQICTLMRLLASSFDVKFIQNIIDNGQPGQEVPLIA</sequence>
<keyword evidence="4 6" id="KW-0732">Signal</keyword>
<dbReference type="AlphaFoldDB" id="A0A7J7Y7E1"/>
<evidence type="ECO:0000313" key="9">
    <source>
        <dbReference type="Proteomes" id="UP000558488"/>
    </source>
</evidence>
<dbReference type="PANTHER" id="PTHR47145">
    <property type="entry name" value="BPI FOLD-CONTAINING FAMILY A MEMBER 2"/>
    <property type="match status" value="1"/>
</dbReference>
<dbReference type="SUPFAM" id="SSF55394">
    <property type="entry name" value="Bactericidal permeability-increasing protein, BPI"/>
    <property type="match status" value="1"/>
</dbReference>
<dbReference type="Gene3D" id="3.15.10.10">
    <property type="entry name" value="Bactericidal permeability-increasing protein, domain 1"/>
    <property type="match status" value="1"/>
</dbReference>
<dbReference type="InterPro" id="IPR017942">
    <property type="entry name" value="Lipid-bd_serum_glycop_N"/>
</dbReference>
<dbReference type="Proteomes" id="UP000558488">
    <property type="component" value="Unassembled WGS sequence"/>
</dbReference>
<dbReference type="PANTHER" id="PTHR47145:SF1">
    <property type="entry name" value="BPI FOLD-CONTAINING FAMILY A MEMBER 2"/>
    <property type="match status" value="1"/>
</dbReference>
<keyword evidence="3" id="KW-0964">Secreted</keyword>
<dbReference type="EMBL" id="JACAGB010000006">
    <property type="protein sequence ID" value="KAF6357901.1"/>
    <property type="molecule type" value="Genomic_DNA"/>
</dbReference>
<protein>
    <submittedName>
        <fullName evidence="8">BPI fold containing family A member 2</fullName>
    </submittedName>
</protein>
<dbReference type="Pfam" id="PF01273">
    <property type="entry name" value="LBP_BPI_CETP"/>
    <property type="match status" value="1"/>
</dbReference>
<comment type="caution">
    <text evidence="8">The sequence shown here is derived from an EMBL/GenBank/DDBJ whole genome shotgun (WGS) entry which is preliminary data.</text>
</comment>
<comment type="subcellular location">
    <subcellularLocation>
        <location evidence="1">Secreted</location>
    </subcellularLocation>
</comment>
<name>A0A7J7Y7E1_PIPKU</name>
<feature type="chain" id="PRO_5029903769" evidence="6">
    <location>
        <begin position="20"/>
        <end position="246"/>
    </location>
</feature>
<dbReference type="GO" id="GO:0030141">
    <property type="term" value="C:secretory granule"/>
    <property type="evidence" value="ECO:0007669"/>
    <property type="project" value="TreeGrafter"/>
</dbReference>
<feature type="domain" description="Lipid-binding serum glycoprotein N-terminal" evidence="7">
    <location>
        <begin position="78"/>
        <end position="217"/>
    </location>
</feature>
<evidence type="ECO:0000256" key="6">
    <source>
        <dbReference type="SAM" id="SignalP"/>
    </source>
</evidence>
<evidence type="ECO:0000256" key="5">
    <source>
        <dbReference type="ARBA" id="ARBA00023157"/>
    </source>
</evidence>
<evidence type="ECO:0000313" key="8">
    <source>
        <dbReference type="EMBL" id="KAF6357901.1"/>
    </source>
</evidence>
<keyword evidence="9" id="KW-1185">Reference proteome</keyword>
<reference evidence="8 9" key="1">
    <citation type="journal article" date="2020" name="Nature">
        <title>Six reference-quality genomes reveal evolution of bat adaptations.</title>
        <authorList>
            <person name="Jebb D."/>
            <person name="Huang Z."/>
            <person name="Pippel M."/>
            <person name="Hughes G.M."/>
            <person name="Lavrichenko K."/>
            <person name="Devanna P."/>
            <person name="Winkler S."/>
            <person name="Jermiin L.S."/>
            <person name="Skirmuntt E.C."/>
            <person name="Katzourakis A."/>
            <person name="Burkitt-Gray L."/>
            <person name="Ray D.A."/>
            <person name="Sullivan K.A.M."/>
            <person name="Roscito J.G."/>
            <person name="Kirilenko B.M."/>
            <person name="Davalos L.M."/>
            <person name="Corthals A.P."/>
            <person name="Power M.L."/>
            <person name="Jones G."/>
            <person name="Ransome R.D."/>
            <person name="Dechmann D.K.N."/>
            <person name="Locatelli A.G."/>
            <person name="Puechmaille S.J."/>
            <person name="Fedrigo O."/>
            <person name="Jarvis E.D."/>
            <person name="Hiller M."/>
            <person name="Vernes S.C."/>
            <person name="Myers E.W."/>
            <person name="Teeling E.C."/>
        </authorList>
    </citation>
    <scope>NUCLEOTIDE SEQUENCE [LARGE SCALE GENOMIC DNA]</scope>
    <source>
        <strain evidence="8">MPipKuh1</strain>
        <tissue evidence="8">Flight muscle</tissue>
    </source>
</reference>
<proteinExistence type="inferred from homology"/>
<evidence type="ECO:0000259" key="7">
    <source>
        <dbReference type="Pfam" id="PF01273"/>
    </source>
</evidence>
<evidence type="ECO:0000256" key="2">
    <source>
        <dbReference type="ARBA" id="ARBA00009020"/>
    </source>
</evidence>